<dbReference type="OMA" id="TTFDAWY"/>
<dbReference type="PANTHER" id="PTHR37536">
    <property type="entry name" value="PUTATIVE (AFU_ORTHOLOGUE AFUA_3G02970)-RELATED"/>
    <property type="match status" value="1"/>
</dbReference>
<dbReference type="GeneID" id="8102568"/>
<dbReference type="Pfam" id="PF01828">
    <property type="entry name" value="Peptidase_A4"/>
    <property type="match status" value="1"/>
</dbReference>
<dbReference type="Proteomes" id="UP000001745">
    <property type="component" value="Unassembled WGS sequence"/>
</dbReference>
<dbReference type="EMBL" id="EQ962653">
    <property type="protein sequence ID" value="EED22078.1"/>
    <property type="molecule type" value="Genomic_DNA"/>
</dbReference>
<dbReference type="GO" id="GO:0070007">
    <property type="term" value="F:glutamic-type endopeptidase activity"/>
    <property type="evidence" value="ECO:0007669"/>
    <property type="project" value="InterPro"/>
</dbReference>
<dbReference type="InParanoid" id="B8LZJ6"/>
<evidence type="ECO:0000256" key="1">
    <source>
        <dbReference type="PIRSR" id="PIRSR600250-50"/>
    </source>
</evidence>
<dbReference type="PRINTS" id="PR00977">
    <property type="entry name" value="SCYTLDPTASE"/>
</dbReference>
<dbReference type="AlphaFoldDB" id="B8LZJ6"/>
<protein>
    <submittedName>
        <fullName evidence="2">Aspergillopepsin-2, putative</fullName>
    </submittedName>
</protein>
<organism evidence="2 3">
    <name type="scientific">Talaromyces stipitatus (strain ATCC 10500 / CBS 375.48 / QM 6759 / NRRL 1006)</name>
    <name type="common">Penicillium stipitatum</name>
    <dbReference type="NCBI Taxonomy" id="441959"/>
    <lineage>
        <taxon>Eukaryota</taxon>
        <taxon>Fungi</taxon>
        <taxon>Dikarya</taxon>
        <taxon>Ascomycota</taxon>
        <taxon>Pezizomycotina</taxon>
        <taxon>Eurotiomycetes</taxon>
        <taxon>Eurotiomycetidae</taxon>
        <taxon>Eurotiales</taxon>
        <taxon>Trichocomaceae</taxon>
        <taxon>Talaromyces</taxon>
        <taxon>Talaromyces sect. Talaromyces</taxon>
    </lineage>
</organism>
<proteinExistence type="predicted"/>
<name>B8LZJ6_TALSN</name>
<gene>
    <name evidence="2" type="ORF">TSTA_093240</name>
</gene>
<accession>B8LZJ6</accession>
<dbReference type="PANTHER" id="PTHR37536:SF1">
    <property type="entry name" value="ASPERGILLOPEPSIN, PUTAITVE (AFU_ORTHOLOGUE AFUA_7G01200)"/>
    <property type="match status" value="1"/>
</dbReference>
<evidence type="ECO:0000313" key="3">
    <source>
        <dbReference type="Proteomes" id="UP000001745"/>
    </source>
</evidence>
<dbReference type="STRING" id="441959.B8LZJ6"/>
<dbReference type="eggNOG" id="ENOG502RJF6">
    <property type="taxonomic scope" value="Eukaryota"/>
</dbReference>
<dbReference type="HOGENOM" id="CLU_066466_0_0_1"/>
<dbReference type="PhylomeDB" id="B8LZJ6"/>
<dbReference type="CDD" id="cd13426">
    <property type="entry name" value="Peptidase_G1"/>
    <property type="match status" value="1"/>
</dbReference>
<dbReference type="OrthoDB" id="2862635at2759"/>
<dbReference type="GO" id="GO:0006508">
    <property type="term" value="P:proteolysis"/>
    <property type="evidence" value="ECO:0007669"/>
    <property type="project" value="InterPro"/>
</dbReference>
<dbReference type="InterPro" id="IPR013320">
    <property type="entry name" value="ConA-like_dom_sf"/>
</dbReference>
<evidence type="ECO:0000313" key="2">
    <source>
        <dbReference type="EMBL" id="EED22078.1"/>
    </source>
</evidence>
<dbReference type="InterPro" id="IPR000250">
    <property type="entry name" value="Peptidase_G1"/>
</dbReference>
<dbReference type="Gene3D" id="2.60.120.700">
    <property type="entry name" value="Peptidase G1"/>
    <property type="match status" value="1"/>
</dbReference>
<keyword evidence="3" id="KW-1185">Reference proteome</keyword>
<feature type="active site" description="Proton acceptor" evidence="1">
    <location>
        <position position="249"/>
    </location>
</feature>
<dbReference type="SUPFAM" id="SSF49899">
    <property type="entry name" value="Concanavalin A-like lectins/glucanases"/>
    <property type="match status" value="1"/>
</dbReference>
<dbReference type="VEuPathDB" id="FungiDB:TSTA_093240"/>
<sequence>MAANTTPHHDLVAWKLPHSAAARPVLFDFVLIDHNLNSFLSAFQTLFSITIRSSSVTMKFTATTFALFAASAFASPLGHGLAARVAGRNRLSHPKQTNNTNVDYSSNWSGAVLTSPPSGTTFTSVSAQFTVPTPQPVNGQAGSSSAWVGIDGDTYSAAILQTGVDFSVDASGAVSFDAWYEWFPDYAYDFSGIDISAGDVIAVSVVSSSSTSGTATIQNLSNGQTVNQDLTAPDSSSALGGQNAEWIVEDFESGGSLVTLDNFGTVTFTSASAGLSNGESVGTDGADLIDIEQNGQVLTTASTPSSSEVVVTYSG</sequence>
<dbReference type="InterPro" id="IPR038656">
    <property type="entry name" value="Peptidase_G1_sf"/>
</dbReference>
<dbReference type="RefSeq" id="XP_002479041.1">
    <property type="nucleotide sequence ID" value="XM_002478996.1"/>
</dbReference>
<reference evidence="3" key="1">
    <citation type="journal article" date="2015" name="Genome Announc.">
        <title>Genome sequence of the AIDS-associated pathogen Penicillium marneffei (ATCC18224) and its near taxonomic relative Talaromyces stipitatus (ATCC10500).</title>
        <authorList>
            <person name="Nierman W.C."/>
            <person name="Fedorova-Abrams N.D."/>
            <person name="Andrianopoulos A."/>
        </authorList>
    </citation>
    <scope>NUCLEOTIDE SEQUENCE [LARGE SCALE GENOMIC DNA]</scope>
    <source>
        <strain evidence="3">ATCC 10500 / CBS 375.48 / QM 6759 / NRRL 1006</strain>
    </source>
</reference>